<keyword evidence="1" id="KW-0812">Transmembrane</keyword>
<evidence type="ECO:0000313" key="3">
    <source>
        <dbReference type="Proteomes" id="UP001476247"/>
    </source>
</evidence>
<sequence>MGLFSTEKLRAVLKRSKSSKIFLGLALLQLVAALAFLIPALLNIQTMYDYRFDNSLLELAGKAFKVSGECIMLIVLEVRHSNSRTMWASASFTIFSFGFSIMMVIEYIKWIEVDKELEMNNILPESVGVLKRTNLNLLIALSCILFLIIPTTFYTAVKVAKDFGWDAYKKIGSSIKIQKMYVTVQWFSLALKIDAYFEFCAYGLYFFYLVVGNYNHDDAYYTIFSIVLSIWILTIPSLILSRYAIGKETSVVYVAKTLYFVVMDWYAVAAFCLASLIAAIGSIVLSIMCLLNFNKGLKEFVQWKPFSRKTSRGKSAIYSNVDQADTVVGLEAQRAEEPIDD</sequence>
<reference evidence="2 3" key="1">
    <citation type="submission" date="2024-04" db="EMBL/GenBank/DDBJ databases">
        <title>genome sequences of Mucor flavus KT1a and Helicostylum pulchrum KT1b strains isolation_sourced from the surface of a dry-aged beef.</title>
        <authorList>
            <person name="Toyotome T."/>
            <person name="Hosono M."/>
            <person name="Torimaru M."/>
            <person name="Fukuda K."/>
            <person name="Mikami N."/>
        </authorList>
    </citation>
    <scope>NUCLEOTIDE SEQUENCE [LARGE SCALE GENOMIC DNA]</scope>
    <source>
        <strain evidence="2 3">KT1b</strain>
    </source>
</reference>
<dbReference type="Proteomes" id="UP001476247">
    <property type="component" value="Unassembled WGS sequence"/>
</dbReference>
<evidence type="ECO:0000313" key="2">
    <source>
        <dbReference type="EMBL" id="GAA5796910.1"/>
    </source>
</evidence>
<proteinExistence type="predicted"/>
<comment type="caution">
    <text evidence="2">The sequence shown here is derived from an EMBL/GenBank/DDBJ whole genome shotgun (WGS) entry which is preliminary data.</text>
</comment>
<dbReference type="InterPro" id="IPR040410">
    <property type="entry name" value="UPF0658_Golgi"/>
</dbReference>
<name>A0ABP9XRK5_9FUNG</name>
<keyword evidence="3" id="KW-1185">Reference proteome</keyword>
<feature type="transmembrane region" description="Helical" evidence="1">
    <location>
        <begin position="265"/>
        <end position="291"/>
    </location>
</feature>
<dbReference type="EMBL" id="BAABUJ010000007">
    <property type="protein sequence ID" value="GAA5796910.1"/>
    <property type="molecule type" value="Genomic_DNA"/>
</dbReference>
<protein>
    <recommendedName>
        <fullName evidence="4">Transmembrane protein</fullName>
    </recommendedName>
</protein>
<feature type="transmembrane region" description="Helical" evidence="1">
    <location>
        <begin position="135"/>
        <end position="157"/>
    </location>
</feature>
<dbReference type="PANTHER" id="PTHR34391">
    <property type="entry name" value="UPF0658 GOLGI APPARATUS MEMBRANE PROTEIN C1952.10C-RELATED"/>
    <property type="match status" value="1"/>
</dbReference>
<organism evidence="2 3">
    <name type="scientific">Helicostylum pulchrum</name>
    <dbReference type="NCBI Taxonomy" id="562976"/>
    <lineage>
        <taxon>Eukaryota</taxon>
        <taxon>Fungi</taxon>
        <taxon>Fungi incertae sedis</taxon>
        <taxon>Mucoromycota</taxon>
        <taxon>Mucoromycotina</taxon>
        <taxon>Mucoromycetes</taxon>
        <taxon>Mucorales</taxon>
        <taxon>Mucorineae</taxon>
        <taxon>Mucoraceae</taxon>
        <taxon>Helicostylum</taxon>
    </lineage>
</organism>
<feature type="transmembrane region" description="Helical" evidence="1">
    <location>
        <begin position="223"/>
        <end position="245"/>
    </location>
</feature>
<feature type="transmembrane region" description="Helical" evidence="1">
    <location>
        <begin position="195"/>
        <end position="211"/>
    </location>
</feature>
<feature type="transmembrane region" description="Helical" evidence="1">
    <location>
        <begin position="21"/>
        <end position="42"/>
    </location>
</feature>
<feature type="transmembrane region" description="Helical" evidence="1">
    <location>
        <begin position="86"/>
        <end position="105"/>
    </location>
</feature>
<keyword evidence="1" id="KW-0472">Membrane</keyword>
<gene>
    <name evidence="2" type="ORF">HPULCUR_002288</name>
</gene>
<keyword evidence="1" id="KW-1133">Transmembrane helix</keyword>
<accession>A0ABP9XRK5</accession>
<dbReference type="PANTHER" id="PTHR34391:SF2">
    <property type="entry name" value="TRP C-TERMINAL DOMAIN-CONTAINING PROTEIN"/>
    <property type="match status" value="1"/>
</dbReference>
<evidence type="ECO:0008006" key="4">
    <source>
        <dbReference type="Google" id="ProtNLM"/>
    </source>
</evidence>
<evidence type="ECO:0000256" key="1">
    <source>
        <dbReference type="SAM" id="Phobius"/>
    </source>
</evidence>